<evidence type="ECO:0000256" key="1">
    <source>
        <dbReference type="ARBA" id="ARBA00006284"/>
    </source>
</evidence>
<dbReference type="Proteomes" id="UP000187550">
    <property type="component" value="Unassembled WGS sequence"/>
</dbReference>
<dbReference type="PIRSF" id="PIRSF006078">
    <property type="entry name" value="GlxK"/>
    <property type="match status" value="1"/>
</dbReference>
<comment type="similarity">
    <text evidence="1 4">Belongs to the glycerate kinase type-1 family.</text>
</comment>
<dbReference type="PANTHER" id="PTHR21599">
    <property type="entry name" value="GLYCERATE KINASE"/>
    <property type="match status" value="1"/>
</dbReference>
<accession>A0A1U7PKN3</accession>
<organism evidence="5 6">
    <name type="scientific">Edaphobacillus lindanitolerans</name>
    <dbReference type="NCBI Taxonomy" id="550447"/>
    <lineage>
        <taxon>Bacteria</taxon>
        <taxon>Bacillati</taxon>
        <taxon>Bacillota</taxon>
        <taxon>Bacilli</taxon>
        <taxon>Bacillales</taxon>
        <taxon>Bacillaceae</taxon>
        <taxon>Edaphobacillus</taxon>
    </lineage>
</organism>
<evidence type="ECO:0000256" key="3">
    <source>
        <dbReference type="ARBA" id="ARBA00022777"/>
    </source>
</evidence>
<dbReference type="InterPro" id="IPR036129">
    <property type="entry name" value="Glycerate_kinase_sf"/>
</dbReference>
<dbReference type="PANTHER" id="PTHR21599:SF0">
    <property type="entry name" value="GLYCERATE KINASE"/>
    <property type="match status" value="1"/>
</dbReference>
<name>A0A1U7PKN3_9BACI</name>
<keyword evidence="3 4" id="KW-0418">Kinase</keyword>
<gene>
    <name evidence="5" type="ORF">SAMN05428946_1026</name>
</gene>
<evidence type="ECO:0000256" key="4">
    <source>
        <dbReference type="PIRNR" id="PIRNR006078"/>
    </source>
</evidence>
<dbReference type="InterPro" id="IPR018197">
    <property type="entry name" value="Glycerate_kinase_RE-like"/>
</dbReference>
<dbReference type="Gene3D" id="3.90.1510.10">
    <property type="entry name" value="Glycerate kinase, domain 2"/>
    <property type="match status" value="1"/>
</dbReference>
<reference evidence="6" key="1">
    <citation type="submission" date="2017-01" db="EMBL/GenBank/DDBJ databases">
        <authorList>
            <person name="Varghese N."/>
            <person name="Submissions S."/>
        </authorList>
    </citation>
    <scope>NUCLEOTIDE SEQUENCE [LARGE SCALE GENOMIC DNA]</scope>
    <source>
        <strain evidence="6">MNA4</strain>
    </source>
</reference>
<evidence type="ECO:0000313" key="5">
    <source>
        <dbReference type="EMBL" id="SIT73853.1"/>
    </source>
</evidence>
<keyword evidence="6" id="KW-1185">Reference proteome</keyword>
<dbReference type="SUPFAM" id="SSF110738">
    <property type="entry name" value="Glycerate kinase I"/>
    <property type="match status" value="1"/>
</dbReference>
<keyword evidence="2 4" id="KW-0808">Transferase</keyword>
<proteinExistence type="inferred from homology"/>
<dbReference type="Pfam" id="PF02595">
    <property type="entry name" value="Gly_kinase"/>
    <property type="match status" value="1"/>
</dbReference>
<dbReference type="OrthoDB" id="9774290at2"/>
<dbReference type="InterPro" id="IPR004381">
    <property type="entry name" value="Glycerate_kinase"/>
</dbReference>
<dbReference type="AlphaFoldDB" id="A0A1U7PKN3"/>
<sequence length="379" mass="39149">MNIIIAMDSFKGSVTSMEAGEAVASGIRTAVPGARHTIIPLADGGEGTADALVRATGGHLIRTRVTGPLGEPVDATYGLLGDGETAAIEIAETCGLTLVPESERNPNNTTTYGVGELILDAIDRGAQSFIIGLGGSATNDAGVGMLQALGYRFLDETGEEVPRGGKALGAIRSIDTAAVHPSLRGVLIQVACDVNNPLYGEQGAAHIYGPQKGADQETVKELDDGLRNFARVVREHFGIDVQAIQGAGAAGGLGAAFAGLLGGELRSGIDLMLEAVDLNEHLKGADLVITGEGKLDAQSSMGKTAMGVAGLAKELGVPCVALAGSVTEDAAALNELGVTAYYSIMWEPMSLKDAMESERTKLNLSRTSHQVIRLFLRSN</sequence>
<dbReference type="GO" id="GO:0008887">
    <property type="term" value="F:glycerate kinase activity"/>
    <property type="evidence" value="ECO:0007669"/>
    <property type="project" value="UniProtKB-UniRule"/>
</dbReference>
<dbReference type="EMBL" id="FTPL01000001">
    <property type="protein sequence ID" value="SIT73853.1"/>
    <property type="molecule type" value="Genomic_DNA"/>
</dbReference>
<evidence type="ECO:0000256" key="2">
    <source>
        <dbReference type="ARBA" id="ARBA00022679"/>
    </source>
</evidence>
<protein>
    <submittedName>
        <fullName evidence="5">Glycerate kinase</fullName>
    </submittedName>
</protein>
<dbReference type="InterPro" id="IPR018193">
    <property type="entry name" value="Glyc_kinase_flavodox-like_fold"/>
</dbReference>
<dbReference type="Gene3D" id="3.40.50.10350">
    <property type="entry name" value="Glycerate kinase, domain 1"/>
    <property type="match status" value="1"/>
</dbReference>
<evidence type="ECO:0000313" key="6">
    <source>
        <dbReference type="Proteomes" id="UP000187550"/>
    </source>
</evidence>
<dbReference type="RefSeq" id="WP_076757246.1">
    <property type="nucleotide sequence ID" value="NZ_FTPL01000001.1"/>
</dbReference>
<dbReference type="NCBIfam" id="TIGR00045">
    <property type="entry name" value="glycerate kinase"/>
    <property type="match status" value="1"/>
</dbReference>
<dbReference type="GO" id="GO:0031388">
    <property type="term" value="P:organic acid phosphorylation"/>
    <property type="evidence" value="ECO:0007669"/>
    <property type="project" value="UniProtKB-UniRule"/>
</dbReference>
<dbReference type="STRING" id="550447.SAMN05428946_1026"/>